<evidence type="ECO:0000313" key="4">
    <source>
        <dbReference type="Proteomes" id="UP000050700"/>
    </source>
</evidence>
<dbReference type="GO" id="GO:0005829">
    <property type="term" value="C:cytosol"/>
    <property type="evidence" value="ECO:0007669"/>
    <property type="project" value="TreeGrafter"/>
</dbReference>
<organism evidence="3">
    <name type="scientific">Haemophilus influenzae</name>
    <dbReference type="NCBI Taxonomy" id="727"/>
    <lineage>
        <taxon>Bacteria</taxon>
        <taxon>Pseudomonadati</taxon>
        <taxon>Pseudomonadota</taxon>
        <taxon>Gammaproteobacteria</taxon>
        <taxon>Pasteurellales</taxon>
        <taxon>Pasteurellaceae</taxon>
        <taxon>Haemophilus</taxon>
    </lineage>
</organism>
<dbReference type="PANTHER" id="PTHR38769">
    <property type="entry name" value="UPF0381 PROTEIN YFCZ-RELATED"/>
    <property type="match status" value="1"/>
</dbReference>
<dbReference type="EMBL" id="MZHU01000075">
    <property type="protein sequence ID" value="PRK63601.1"/>
    <property type="molecule type" value="Genomic_DNA"/>
</dbReference>
<name>A0A0D0IJF5_HAEIF</name>
<comment type="similarity">
    <text evidence="1">Belongs to the UPF0381 family.</text>
</comment>
<sequence length="96" mass="11024">MAIQTEKPIECVGCNTFDMKSLFDNRDCSQVIEYVYDSEEQAQEALAFFTQKARDVESEPCEIQSEITKVDDGYLLKADFTFCCQAELVIFQMRIA</sequence>
<dbReference type="Proteomes" id="UP000050700">
    <property type="component" value="Unassembled WGS sequence"/>
</dbReference>
<dbReference type="InterPro" id="IPR005272">
    <property type="entry name" value="DUF406"/>
</dbReference>
<dbReference type="PATRIC" id="fig|727.564.peg.257"/>
<reference evidence="3" key="2">
    <citation type="submission" date="2017-02" db="EMBL/GenBank/DDBJ databases">
        <title>Haemophilus influenzae in COPD genome sequencing project.</title>
        <authorList>
            <person name="Murphy T.F."/>
            <person name="Kong Y."/>
            <person name="Nadendla S."/>
            <person name="Tettelin H."/>
            <person name="Pettigrew M."/>
        </authorList>
    </citation>
    <scope>NUCLEOTIDE SEQUENCE [LARGE SCALE GENOMIC DNA]</scope>
    <source>
        <strain evidence="3">84P15H4</strain>
    </source>
</reference>
<proteinExistence type="inferred from homology"/>
<evidence type="ECO:0000313" key="3">
    <source>
        <dbReference type="EMBL" id="PRK63601.1"/>
    </source>
</evidence>
<dbReference type="AlphaFoldDB" id="A0A0D0IJF5"/>
<accession>A0A0D0IJF5</accession>
<dbReference type="Gene3D" id="3.30.70.860">
    <property type="match status" value="1"/>
</dbReference>
<dbReference type="RefSeq" id="WP_005665629.1">
    <property type="nucleotide sequence ID" value="NZ_AP018772.1"/>
</dbReference>
<dbReference type="PANTHER" id="PTHR38769:SF1">
    <property type="entry name" value="UPF0381 PROTEIN YFCZ-RELATED"/>
    <property type="match status" value="1"/>
</dbReference>
<comment type="caution">
    <text evidence="3">The sequence shown here is derived from an EMBL/GenBank/DDBJ whole genome shotgun (WGS) entry which is preliminary data.</text>
</comment>
<evidence type="ECO:0000313" key="2">
    <source>
        <dbReference type="EMBL" id="KIS36704.1"/>
    </source>
</evidence>
<dbReference type="EMBL" id="JMQP01000001">
    <property type="protein sequence ID" value="KIS36704.1"/>
    <property type="molecule type" value="Genomic_DNA"/>
</dbReference>
<reference evidence="2 4" key="1">
    <citation type="submission" date="2014-05" db="EMBL/GenBank/DDBJ databases">
        <title>Methylome analysis of the phasevarions of Haemophilus influenzae.</title>
        <authorList>
            <person name="Atack J.M."/>
            <person name="Fox K.L."/>
            <person name="Power P.M."/>
            <person name="Clark T."/>
            <person name="Jurcisek J."/>
            <person name="Korlach J."/>
            <person name="Bakaletz L.O."/>
            <person name="Jennings M.P."/>
        </authorList>
    </citation>
    <scope>NUCLEOTIDE SEQUENCE [LARGE SCALE GENOMIC DNA]</scope>
    <source>
        <strain evidence="2 4">1209</strain>
    </source>
</reference>
<evidence type="ECO:0000256" key="1">
    <source>
        <dbReference type="ARBA" id="ARBA00006201"/>
    </source>
</evidence>
<protein>
    <submittedName>
        <fullName evidence="3">Uncharacterized protein</fullName>
    </submittedName>
</protein>
<dbReference type="NCBIfam" id="TIGR00743">
    <property type="entry name" value="DUF406 family protein"/>
    <property type="match status" value="1"/>
</dbReference>
<gene>
    <name evidence="3" type="ORF">BV163_01678</name>
    <name evidence="2" type="ORF">NTHI1209_00122</name>
</gene>
<dbReference type="Pfam" id="PF04175">
    <property type="entry name" value="DUF406"/>
    <property type="match status" value="1"/>
</dbReference>
<dbReference type="InterPro" id="IPR035571">
    <property type="entry name" value="UPF0234-like_C"/>
</dbReference>